<feature type="transmembrane region" description="Helical" evidence="1">
    <location>
        <begin position="72"/>
        <end position="97"/>
    </location>
</feature>
<dbReference type="RefSeq" id="WP_286266362.1">
    <property type="nucleotide sequence ID" value="NZ_AP028056.1"/>
</dbReference>
<dbReference type="EMBL" id="AP028056">
    <property type="protein sequence ID" value="BEH00729.1"/>
    <property type="molecule type" value="Genomic_DNA"/>
</dbReference>
<name>A0AAN0MEA6_9ACTN</name>
<feature type="transmembrane region" description="Helical" evidence="1">
    <location>
        <begin position="245"/>
        <end position="265"/>
    </location>
</feature>
<feature type="transmembrane region" description="Helical" evidence="1">
    <location>
        <begin position="118"/>
        <end position="147"/>
    </location>
</feature>
<feature type="transmembrane region" description="Helical" evidence="1">
    <location>
        <begin position="20"/>
        <end position="41"/>
    </location>
</feature>
<feature type="transmembrane region" description="Helical" evidence="1">
    <location>
        <begin position="512"/>
        <end position="531"/>
    </location>
</feature>
<keyword evidence="1" id="KW-1133">Transmembrane helix</keyword>
<evidence type="ECO:0000256" key="1">
    <source>
        <dbReference type="SAM" id="Phobius"/>
    </source>
</evidence>
<accession>A0AAN0MEA6</accession>
<keyword evidence="1" id="KW-0472">Membrane</keyword>
<reference evidence="2" key="1">
    <citation type="journal article" date="2024" name="Int. J. Syst. Evol. Microbiol.">
        <title>Brooklawnia propionicigenes sp. nov., a facultatively anaerobic, propionate-producing bacterium isolated from a methanogenic reactor treating waste from cattle farms.</title>
        <authorList>
            <person name="Akita Y."/>
            <person name="Ueki A."/>
            <person name="Tonouchi A."/>
            <person name="Sugawara Y."/>
            <person name="Honma S."/>
            <person name="Kaku N."/>
            <person name="Ueki K."/>
        </authorList>
    </citation>
    <scope>NUCLEOTIDE SEQUENCE</scope>
    <source>
        <strain evidence="2">SH051</strain>
    </source>
</reference>
<keyword evidence="3" id="KW-1185">Reference proteome</keyword>
<gene>
    <name evidence="2" type="ORF">brsh051_00100</name>
</gene>
<feature type="transmembrane region" description="Helical" evidence="1">
    <location>
        <begin position="467"/>
        <end position="492"/>
    </location>
</feature>
<dbReference type="Proteomes" id="UP001431656">
    <property type="component" value="Chromosome"/>
</dbReference>
<feature type="transmembrane region" description="Helical" evidence="1">
    <location>
        <begin position="399"/>
        <end position="419"/>
    </location>
</feature>
<feature type="transmembrane region" description="Helical" evidence="1">
    <location>
        <begin position="349"/>
        <end position="371"/>
    </location>
</feature>
<sequence>MNELLVLLRQRRRRDRFQLAVWIISIGLLTYASTASVAGTYGDEAGRTQILQLAVATRTVLVFRGTPNGPSLGAFVFFELFSWLAVMVGLMSSFLAVRHSRADEELGRAELVASTPAGRILPTVATVVHGLLANVVVGVLVALALIANGLDAAGSFVFGAAVTAVGATCLAFGLFVAQLFRTSRGANGAGVAFVIGAYIMRGIGDAAGTPSDDLLHVTPAWPSWISPIGWGQATGAYVRNDLRPLLLAVVFSAVLVAVVFGLQSVRDQGASLIPGRPGRANAGPLLSSSVGLAWRLNSTVIASWAVGGAVGGLLATSLSSLVDEVGSEAPDVAKVLQGSLGGAASLEQALMATVFGIVGVLACCCVVQIGIRARQEEAHGTAETVLTTPVPRIRWLADYWLVGVLATLIVLACAALAGLVGVGRAADPDALATELVETAIAQIPVALVFLGLTLLVFAYLPRATIPLAWSLVGFLAMLGIFGPLFGAPKWLVNVSPFTHAPVPVGDSVDWTGGLWMIGIGLVTAALAVASMRRRELVTGG</sequence>
<evidence type="ECO:0000313" key="3">
    <source>
        <dbReference type="Proteomes" id="UP001431656"/>
    </source>
</evidence>
<feature type="transmembrane region" description="Helical" evidence="1">
    <location>
        <begin position="153"/>
        <end position="177"/>
    </location>
</feature>
<dbReference type="KEGG" id="broo:brsh051_00100"/>
<protein>
    <submittedName>
        <fullName evidence="2">Exporter of polyketide antibiotics</fullName>
    </submittedName>
</protein>
<proteinExistence type="predicted"/>
<feature type="transmembrane region" description="Helical" evidence="1">
    <location>
        <begin position="439"/>
        <end position="460"/>
    </location>
</feature>
<keyword evidence="1" id="KW-0812">Transmembrane</keyword>
<organism evidence="2 3">
    <name type="scientific">Brooklawnia propionicigenes</name>
    <dbReference type="NCBI Taxonomy" id="3041175"/>
    <lineage>
        <taxon>Bacteria</taxon>
        <taxon>Bacillati</taxon>
        <taxon>Actinomycetota</taxon>
        <taxon>Actinomycetes</taxon>
        <taxon>Propionibacteriales</taxon>
        <taxon>Propionibacteriaceae</taxon>
        <taxon>Brooklawnia</taxon>
    </lineage>
</organism>
<dbReference type="AlphaFoldDB" id="A0AAN0MEA6"/>
<evidence type="ECO:0000313" key="2">
    <source>
        <dbReference type="EMBL" id="BEH00729.1"/>
    </source>
</evidence>